<accession>A0A8J4CNP5</accession>
<dbReference type="Proteomes" id="UP000722791">
    <property type="component" value="Unassembled WGS sequence"/>
</dbReference>
<gene>
    <name evidence="2" type="ORF">Vretifemale_15073</name>
    <name evidence="3" type="ORF">Vretimale_15560</name>
</gene>
<feature type="compositionally biased region" description="Low complexity" evidence="1">
    <location>
        <begin position="205"/>
        <end position="215"/>
    </location>
</feature>
<feature type="compositionally biased region" description="Low complexity" evidence="1">
    <location>
        <begin position="751"/>
        <end position="761"/>
    </location>
</feature>
<feature type="compositionally biased region" description="Low complexity" evidence="1">
    <location>
        <begin position="1061"/>
        <end position="1070"/>
    </location>
</feature>
<dbReference type="InterPro" id="IPR031447">
    <property type="entry name" value="MNR"/>
</dbReference>
<dbReference type="GO" id="GO:1905508">
    <property type="term" value="P:protein localization to microtubule organizing center"/>
    <property type="evidence" value="ECO:0007669"/>
    <property type="project" value="TreeGrafter"/>
</dbReference>
<dbReference type="AlphaFoldDB" id="A0A8J4CNP5"/>
<keyword evidence="4" id="KW-1185">Reference proteome</keyword>
<dbReference type="EMBL" id="BNCQ01000042">
    <property type="protein sequence ID" value="GIM12138.1"/>
    <property type="molecule type" value="Genomic_DNA"/>
</dbReference>
<sequence>MDLERFIGNRELLERLSREYELLKASGADVNYAAWVRQRLREAAAELAAATVGANARNRNVQRSDSYEILASGAVSTTAIDEQSALPVEITAAPTVDIPTQQLAFSRRSGPSGVPVPAARLNLDGSGGVPTKPETAWFLRGEGSGPASEALATAIYGPNAQMPRVTVPTLSRAVKASRNKASKRVVIISPRKSPLQPPQRTSPNQQQQQQQQQQQSARPTLPVRKLFTRVESGPFSAKPDTYVHPQVRARRTQSATMRPDWVNAASLQAALRGASSAIPHLQAAAERERRLALSTALARQTLAAGLGQDEARAVALYGSSPVATAAQAAQYDHVLQVARQLAQQNEQLALAVQLNSAQLAQQQAILESALQQQPQQQSVANKPTAVRARQEPAGTAASSSKVEAEPEPPRGSLRRGSCRPAAANRQGKADFLVTKITRAPPVSNAGTAKSPVKAGTRSRSPAMGALTGPESTPIGAAPIGMTAAERERSSRRDALKALLKQVLNGAGLAGGREGRRRLATSMAEAEKLVAAIHALARTKAGLDGTGDREATKAFPPAVRALAVAETQTSRPVSVASAGGEGEGAPAATAGAQDKMSRQTSHAPSLAGSRSAASDKDAASVGIAPGPSSRPLSRQGSGRTSGSAGSEPQSGPGGASTVQALPSVPVTMAESLEPSEAGAPSKAASEESLGVPGNAKDVSLSSASSTTAQEASARAASLASSAAAQRSQIGLATEGSKQTPASEHSDPITTTSAKASKPSGSAAARAQVPSVVAGGVAQGTLPLQGIVVESLEDQVQQIVERDAAVAAEMVRLQKLDALEQRLHSMVDRVETKFARVLQPIQLNAPQPGSLGPSAWELHPSSTAAGTRGPADVDPEAIKASRATGKASLTAVATAVAAAAVVRAGVGSSHGDVPGAGLRSGVISGRDNSGAYMSGAEVMSPRSAGISVLELQRMLIDLNRMESKEQEIRRKWFFDSKASPRQRGRVVHPIVVRDGQLGALDQDDFGRAISPRPMHWSAPQPPTESALATVAVDTSCRTFSGPSTGPRRDAAVGTGGNDASSVQAQDGTAAADQALEDPINDSRLESVLRGRRRFLRAQKLADGDLLAAAVPSLNPVQIMEDLTDALLDELLHEQAQELTGLCDHLGEHMFKDEFDLSDDDDRR</sequence>
<dbReference type="PANTHER" id="PTHR15732">
    <property type="entry name" value="PROTEIN MOONRAKER"/>
    <property type="match status" value="1"/>
</dbReference>
<evidence type="ECO:0000313" key="2">
    <source>
        <dbReference type="EMBL" id="GIL86903.1"/>
    </source>
</evidence>
<feature type="region of interest" description="Disordered" evidence="1">
    <location>
        <begin position="843"/>
        <end position="869"/>
    </location>
</feature>
<feature type="compositionally biased region" description="Low complexity" evidence="1">
    <location>
        <begin position="698"/>
        <end position="710"/>
    </location>
</feature>
<evidence type="ECO:0000313" key="4">
    <source>
        <dbReference type="Proteomes" id="UP000747110"/>
    </source>
</evidence>
<feature type="region of interest" description="Disordered" evidence="1">
    <location>
        <begin position="173"/>
        <end position="222"/>
    </location>
</feature>
<feature type="region of interest" description="Disordered" evidence="1">
    <location>
        <begin position="372"/>
        <end position="491"/>
    </location>
</feature>
<protein>
    <submittedName>
        <fullName evidence="2">Uncharacterized protein</fullName>
    </submittedName>
</protein>
<feature type="region of interest" description="Disordered" evidence="1">
    <location>
        <begin position="565"/>
        <end position="710"/>
    </location>
</feature>
<feature type="compositionally biased region" description="Polar residues" evidence="1">
    <location>
        <begin position="629"/>
        <end position="648"/>
    </location>
</feature>
<proteinExistence type="predicted"/>
<dbReference type="PANTHER" id="PTHR15732:SF4">
    <property type="entry name" value="PROTEIN MOONRAKER"/>
    <property type="match status" value="1"/>
</dbReference>
<reference evidence="2" key="1">
    <citation type="journal article" date="2021" name="Proc. Natl. Acad. Sci. U.S.A.">
        <title>Three genomes in the algal genus Volvox reveal the fate of a haploid sex-determining region after a transition to homothallism.</title>
        <authorList>
            <person name="Yamamoto K."/>
            <person name="Hamaji T."/>
            <person name="Kawai-Toyooka H."/>
            <person name="Matsuzaki R."/>
            <person name="Takahashi F."/>
            <person name="Nishimura Y."/>
            <person name="Kawachi M."/>
            <person name="Noguchi H."/>
            <person name="Minakuchi Y."/>
            <person name="Umen J.G."/>
            <person name="Toyoda A."/>
            <person name="Nozaki H."/>
        </authorList>
    </citation>
    <scope>NUCLEOTIDE SEQUENCE</scope>
    <source>
        <strain evidence="3">NIES-3785</strain>
        <strain evidence="2">NIES-3786</strain>
    </source>
</reference>
<dbReference type="EMBL" id="BNCP01000037">
    <property type="protein sequence ID" value="GIL86903.1"/>
    <property type="molecule type" value="Genomic_DNA"/>
</dbReference>
<feature type="region of interest" description="Disordered" evidence="1">
    <location>
        <begin position="731"/>
        <end position="761"/>
    </location>
</feature>
<comment type="caution">
    <text evidence="2">The sequence shown here is derived from an EMBL/GenBank/DDBJ whole genome shotgun (WGS) entry which is preliminary data.</text>
</comment>
<dbReference type="Proteomes" id="UP000747110">
    <property type="component" value="Unassembled WGS sequence"/>
</dbReference>
<evidence type="ECO:0000256" key="1">
    <source>
        <dbReference type="SAM" id="MobiDB-lite"/>
    </source>
</evidence>
<dbReference type="GO" id="GO:0005815">
    <property type="term" value="C:microtubule organizing center"/>
    <property type="evidence" value="ECO:0007669"/>
    <property type="project" value="TreeGrafter"/>
</dbReference>
<feature type="region of interest" description="Disordered" evidence="1">
    <location>
        <begin position="1035"/>
        <end position="1070"/>
    </location>
</feature>
<feature type="compositionally biased region" description="Polar residues" evidence="1">
    <location>
        <begin position="734"/>
        <end position="750"/>
    </location>
</feature>
<evidence type="ECO:0000313" key="3">
    <source>
        <dbReference type="EMBL" id="GIM12138.1"/>
    </source>
</evidence>
<name>A0A8J4CNP5_9CHLO</name>
<dbReference type="OrthoDB" id="543539at2759"/>
<organism evidence="2 4">
    <name type="scientific">Volvox reticuliferus</name>
    <dbReference type="NCBI Taxonomy" id="1737510"/>
    <lineage>
        <taxon>Eukaryota</taxon>
        <taxon>Viridiplantae</taxon>
        <taxon>Chlorophyta</taxon>
        <taxon>core chlorophytes</taxon>
        <taxon>Chlorophyceae</taxon>
        <taxon>CS clade</taxon>
        <taxon>Chlamydomonadales</taxon>
        <taxon>Volvocaceae</taxon>
        <taxon>Volvox</taxon>
    </lineage>
</organism>